<dbReference type="Proteomes" id="UP001500449">
    <property type="component" value="Unassembled WGS sequence"/>
</dbReference>
<dbReference type="SUPFAM" id="SSF53597">
    <property type="entry name" value="Dihydrofolate reductase-like"/>
    <property type="match status" value="1"/>
</dbReference>
<dbReference type="PANTHER" id="PTHR38011:SF11">
    <property type="entry name" value="2,5-DIAMINO-6-RIBOSYLAMINO-4(3H)-PYRIMIDINONE 5'-PHOSPHATE REDUCTASE"/>
    <property type="match status" value="1"/>
</dbReference>
<dbReference type="PANTHER" id="PTHR38011">
    <property type="entry name" value="DIHYDROFOLATE REDUCTASE FAMILY PROTEIN (AFU_ORTHOLOGUE AFUA_8G06820)"/>
    <property type="match status" value="1"/>
</dbReference>
<accession>A0ABN2N035</accession>
<keyword evidence="3" id="KW-1185">Reference proteome</keyword>
<feature type="domain" description="Bacterial bifunctional deaminase-reductase C-terminal" evidence="1">
    <location>
        <begin position="3"/>
        <end position="180"/>
    </location>
</feature>
<name>A0ABN2N035_9PSEU</name>
<gene>
    <name evidence="2" type="ORF">GCM10009836_27730</name>
</gene>
<protein>
    <submittedName>
        <fullName evidence="2">Dihydrofolate reductase family protein</fullName>
    </submittedName>
</protein>
<reference evidence="2 3" key="1">
    <citation type="journal article" date="2019" name="Int. J. Syst. Evol. Microbiol.">
        <title>The Global Catalogue of Microorganisms (GCM) 10K type strain sequencing project: providing services to taxonomists for standard genome sequencing and annotation.</title>
        <authorList>
            <consortium name="The Broad Institute Genomics Platform"/>
            <consortium name="The Broad Institute Genome Sequencing Center for Infectious Disease"/>
            <person name="Wu L."/>
            <person name="Ma J."/>
        </authorList>
    </citation>
    <scope>NUCLEOTIDE SEQUENCE [LARGE SCALE GENOMIC DNA]</scope>
    <source>
        <strain evidence="2 3">JCM 16009</strain>
    </source>
</reference>
<evidence type="ECO:0000313" key="3">
    <source>
        <dbReference type="Proteomes" id="UP001500449"/>
    </source>
</evidence>
<evidence type="ECO:0000259" key="1">
    <source>
        <dbReference type="Pfam" id="PF01872"/>
    </source>
</evidence>
<sequence>MRTLIHFIHVSLDGRICGPNGEFDWPRMGPELSAHSVALNERIDTLLYGRVVWGWMSSYWPTADEDSDSPHDKAYAPVWRATHKVVVSRTLESVDQPRTDLIRDDVHARIQALKEQPGKDIVLMGGAALAADLTEAGLVDELHIGVHPVILGGEHAVLPTPSRQNFDLVDSQVYDERVVLSTYRRV</sequence>
<comment type="caution">
    <text evidence="2">The sequence shown here is derived from an EMBL/GenBank/DDBJ whole genome shotgun (WGS) entry which is preliminary data.</text>
</comment>
<organism evidence="2 3">
    <name type="scientific">Pseudonocardia ailaonensis</name>
    <dbReference type="NCBI Taxonomy" id="367279"/>
    <lineage>
        <taxon>Bacteria</taxon>
        <taxon>Bacillati</taxon>
        <taxon>Actinomycetota</taxon>
        <taxon>Actinomycetes</taxon>
        <taxon>Pseudonocardiales</taxon>
        <taxon>Pseudonocardiaceae</taxon>
        <taxon>Pseudonocardia</taxon>
    </lineage>
</organism>
<dbReference type="InterPro" id="IPR002734">
    <property type="entry name" value="RibDG_C"/>
</dbReference>
<evidence type="ECO:0000313" key="2">
    <source>
        <dbReference type="EMBL" id="GAA1846595.1"/>
    </source>
</evidence>
<proteinExistence type="predicted"/>
<dbReference type="InterPro" id="IPR050765">
    <property type="entry name" value="Riboflavin_Biosynth_HTPR"/>
</dbReference>
<dbReference type="InterPro" id="IPR024072">
    <property type="entry name" value="DHFR-like_dom_sf"/>
</dbReference>
<dbReference type="RefSeq" id="WP_344416240.1">
    <property type="nucleotide sequence ID" value="NZ_BAAAQK010000005.1"/>
</dbReference>
<dbReference type="Pfam" id="PF01872">
    <property type="entry name" value="RibD_C"/>
    <property type="match status" value="1"/>
</dbReference>
<dbReference type="EMBL" id="BAAAQK010000005">
    <property type="protein sequence ID" value="GAA1846595.1"/>
    <property type="molecule type" value="Genomic_DNA"/>
</dbReference>
<dbReference type="Gene3D" id="3.40.430.10">
    <property type="entry name" value="Dihydrofolate Reductase, subunit A"/>
    <property type="match status" value="1"/>
</dbReference>